<dbReference type="EMBL" id="FQXV01000005">
    <property type="protein sequence ID" value="SHH98076.1"/>
    <property type="molecule type" value="Genomic_DNA"/>
</dbReference>
<keyword evidence="6 8" id="KW-1133">Transmembrane helix</keyword>
<organism evidence="10 11">
    <name type="scientific">Sporobacter termitidis DSM 10068</name>
    <dbReference type="NCBI Taxonomy" id="1123282"/>
    <lineage>
        <taxon>Bacteria</taxon>
        <taxon>Bacillati</taxon>
        <taxon>Bacillota</taxon>
        <taxon>Clostridia</taxon>
        <taxon>Eubacteriales</taxon>
        <taxon>Oscillospiraceae</taxon>
        <taxon>Sporobacter</taxon>
    </lineage>
</organism>
<keyword evidence="7 8" id="KW-0472">Membrane</keyword>
<evidence type="ECO:0000256" key="7">
    <source>
        <dbReference type="ARBA" id="ARBA00023136"/>
    </source>
</evidence>
<evidence type="ECO:0000259" key="9">
    <source>
        <dbReference type="PROSITE" id="PS50928"/>
    </source>
</evidence>
<name>A0A1M5XE65_9FIRM</name>
<evidence type="ECO:0000256" key="3">
    <source>
        <dbReference type="ARBA" id="ARBA00022448"/>
    </source>
</evidence>
<dbReference type="InterPro" id="IPR035906">
    <property type="entry name" value="MetI-like_sf"/>
</dbReference>
<feature type="transmembrane region" description="Helical" evidence="8">
    <location>
        <begin position="20"/>
        <end position="41"/>
    </location>
</feature>
<evidence type="ECO:0000256" key="1">
    <source>
        <dbReference type="ARBA" id="ARBA00004651"/>
    </source>
</evidence>
<keyword evidence="5 8" id="KW-0812">Transmembrane</keyword>
<comment type="subcellular location">
    <subcellularLocation>
        <location evidence="1 8">Cell membrane</location>
        <topology evidence="1 8">Multi-pass membrane protein</topology>
    </subcellularLocation>
</comment>
<dbReference type="AlphaFoldDB" id="A0A1M5XE65"/>
<feature type="transmembrane region" description="Helical" evidence="8">
    <location>
        <begin position="104"/>
        <end position="126"/>
    </location>
</feature>
<dbReference type="OrthoDB" id="9807047at2"/>
<dbReference type="Proteomes" id="UP000183995">
    <property type="component" value="Unassembled WGS sequence"/>
</dbReference>
<evidence type="ECO:0000256" key="8">
    <source>
        <dbReference type="RuleBase" id="RU363032"/>
    </source>
</evidence>
<evidence type="ECO:0000256" key="5">
    <source>
        <dbReference type="ARBA" id="ARBA00022692"/>
    </source>
</evidence>
<dbReference type="GO" id="GO:0005886">
    <property type="term" value="C:plasma membrane"/>
    <property type="evidence" value="ECO:0007669"/>
    <property type="project" value="UniProtKB-SubCell"/>
</dbReference>
<evidence type="ECO:0000256" key="6">
    <source>
        <dbReference type="ARBA" id="ARBA00022989"/>
    </source>
</evidence>
<dbReference type="PANTHER" id="PTHR42929">
    <property type="entry name" value="INNER MEMBRANE ABC TRANSPORTER PERMEASE PROTEIN YDCU-RELATED-RELATED"/>
    <property type="match status" value="1"/>
</dbReference>
<dbReference type="PROSITE" id="PS50928">
    <property type="entry name" value="ABC_TM1"/>
    <property type="match status" value="1"/>
</dbReference>
<keyword evidence="3 8" id="KW-0813">Transport</keyword>
<dbReference type="InterPro" id="IPR000515">
    <property type="entry name" value="MetI-like"/>
</dbReference>
<protein>
    <submittedName>
        <fullName evidence="10">Spermidine/putrescine transport system permease protein</fullName>
    </submittedName>
</protein>
<feature type="transmembrane region" description="Helical" evidence="8">
    <location>
        <begin position="257"/>
        <end position="276"/>
    </location>
</feature>
<feature type="transmembrane region" description="Helical" evidence="8">
    <location>
        <begin position="226"/>
        <end position="245"/>
    </location>
</feature>
<feature type="transmembrane region" description="Helical" evidence="8">
    <location>
        <begin position="199"/>
        <end position="220"/>
    </location>
</feature>
<evidence type="ECO:0000256" key="4">
    <source>
        <dbReference type="ARBA" id="ARBA00022475"/>
    </source>
</evidence>
<proteinExistence type="inferred from homology"/>
<reference evidence="10 11" key="1">
    <citation type="submission" date="2016-11" db="EMBL/GenBank/DDBJ databases">
        <authorList>
            <person name="Jaros S."/>
            <person name="Januszkiewicz K."/>
            <person name="Wedrychowicz H."/>
        </authorList>
    </citation>
    <scope>NUCLEOTIDE SEQUENCE [LARGE SCALE GENOMIC DNA]</scope>
    <source>
        <strain evidence="10 11">DSM 10068</strain>
    </source>
</reference>
<dbReference type="RefSeq" id="WP_073077804.1">
    <property type="nucleotide sequence ID" value="NZ_FQXV01000005.1"/>
</dbReference>
<dbReference type="Gene3D" id="1.10.3720.10">
    <property type="entry name" value="MetI-like"/>
    <property type="match status" value="1"/>
</dbReference>
<gene>
    <name evidence="10" type="ORF">SAMN02745823_01742</name>
</gene>
<evidence type="ECO:0000313" key="11">
    <source>
        <dbReference type="Proteomes" id="UP000183995"/>
    </source>
</evidence>
<feature type="transmembrane region" description="Helical" evidence="8">
    <location>
        <begin position="66"/>
        <end position="92"/>
    </location>
</feature>
<keyword evidence="4" id="KW-1003">Cell membrane</keyword>
<dbReference type="PANTHER" id="PTHR42929:SF1">
    <property type="entry name" value="INNER MEMBRANE ABC TRANSPORTER PERMEASE PROTEIN YDCU-RELATED"/>
    <property type="match status" value="1"/>
</dbReference>
<feature type="domain" description="ABC transmembrane type-1" evidence="9">
    <location>
        <begin position="70"/>
        <end position="276"/>
    </location>
</feature>
<dbReference type="SUPFAM" id="SSF161098">
    <property type="entry name" value="MetI-like"/>
    <property type="match status" value="1"/>
</dbReference>
<keyword evidence="11" id="KW-1185">Reference proteome</keyword>
<accession>A0A1M5XE65</accession>
<dbReference type="GO" id="GO:0055085">
    <property type="term" value="P:transmembrane transport"/>
    <property type="evidence" value="ECO:0007669"/>
    <property type="project" value="InterPro"/>
</dbReference>
<dbReference type="Pfam" id="PF00528">
    <property type="entry name" value="BPD_transp_1"/>
    <property type="match status" value="1"/>
</dbReference>
<sequence>MKTRLKIKSIVPRLTMTGPVAGWMILFVVIPFTYIFVISFMNRGTYGGVELGFTLQNYANIFDAKYLMIFLNSILLAAVTTALCILIAYPFTYFIAQKTAVTKTVFVSMVMIPFTVSSLVRIYSWINLLRKDGIINNLLMSLRVIDEPLQMIYNNFGVIVGMVYTLIPFMILPLYSSIEKLDKSMLEAGNDLGAKPARAFATITLPLTAPGIFAGAIMVFIPTLGYFFITDMLGGSKIMMIGNLIRNQFVTAKNWPFGAALSIFLIVLTLAALWVYERIGGDLEDLGGMR</sequence>
<dbReference type="STRING" id="1123282.SAMN02745823_01742"/>
<comment type="similarity">
    <text evidence="2">Belongs to the binding-protein-dependent transport system permease family. CysTW subfamily.</text>
</comment>
<evidence type="ECO:0000313" key="10">
    <source>
        <dbReference type="EMBL" id="SHH98076.1"/>
    </source>
</evidence>
<feature type="transmembrane region" description="Helical" evidence="8">
    <location>
        <begin position="156"/>
        <end position="178"/>
    </location>
</feature>
<evidence type="ECO:0000256" key="2">
    <source>
        <dbReference type="ARBA" id="ARBA00007069"/>
    </source>
</evidence>
<dbReference type="CDD" id="cd06261">
    <property type="entry name" value="TM_PBP2"/>
    <property type="match status" value="1"/>
</dbReference>